<feature type="compositionally biased region" description="Polar residues" evidence="1">
    <location>
        <begin position="1"/>
        <end position="10"/>
    </location>
</feature>
<dbReference type="InterPro" id="IPR040891">
    <property type="entry name" value="HEPN_SAV_6107"/>
</dbReference>
<dbReference type="RefSeq" id="WP_165449571.1">
    <property type="nucleotide sequence ID" value="NZ_SHKY01000001.1"/>
</dbReference>
<proteinExistence type="predicted"/>
<sequence length="164" mass="16848">MVSHTASSVIQGPALAHAPTAGPEAPTVPAHMLPHRTPAQLLAIARQGLAEAAQTRPDGLRYAAAHLAALRAAAAVLAARARPAAPSRRSRATSVWSLLVLVAPDFGEWAGYFALGAGKRAAAEAGIPRVVTAREADDLLRAAEQFVAVVESSLGLSYQPPLAA</sequence>
<organism evidence="3 4">
    <name type="scientific">Krasilnikovia cinnamomea</name>
    <dbReference type="NCBI Taxonomy" id="349313"/>
    <lineage>
        <taxon>Bacteria</taxon>
        <taxon>Bacillati</taxon>
        <taxon>Actinomycetota</taxon>
        <taxon>Actinomycetes</taxon>
        <taxon>Micromonosporales</taxon>
        <taxon>Micromonosporaceae</taxon>
        <taxon>Krasilnikovia</taxon>
    </lineage>
</organism>
<name>A0A4Q7ZRA3_9ACTN</name>
<evidence type="ECO:0000259" key="2">
    <source>
        <dbReference type="Pfam" id="PF18726"/>
    </source>
</evidence>
<dbReference type="AlphaFoldDB" id="A0A4Q7ZRA3"/>
<gene>
    <name evidence="3" type="ORF">EV385_4813</name>
</gene>
<dbReference type="Pfam" id="PF18726">
    <property type="entry name" value="HEPN_SAV_6107"/>
    <property type="match status" value="1"/>
</dbReference>
<evidence type="ECO:0000256" key="1">
    <source>
        <dbReference type="SAM" id="MobiDB-lite"/>
    </source>
</evidence>
<feature type="domain" description="SAV-6107-like HEPN" evidence="2">
    <location>
        <begin position="52"/>
        <end position="151"/>
    </location>
</feature>
<evidence type="ECO:0000313" key="3">
    <source>
        <dbReference type="EMBL" id="RZU52929.1"/>
    </source>
</evidence>
<protein>
    <recommendedName>
        <fullName evidence="2">SAV-6107-like HEPN domain-containing protein</fullName>
    </recommendedName>
</protein>
<feature type="region of interest" description="Disordered" evidence="1">
    <location>
        <begin position="1"/>
        <end position="31"/>
    </location>
</feature>
<keyword evidence="4" id="KW-1185">Reference proteome</keyword>
<reference evidence="3 4" key="1">
    <citation type="submission" date="2019-02" db="EMBL/GenBank/DDBJ databases">
        <title>Sequencing the genomes of 1000 actinobacteria strains.</title>
        <authorList>
            <person name="Klenk H.-P."/>
        </authorList>
    </citation>
    <scope>NUCLEOTIDE SEQUENCE [LARGE SCALE GENOMIC DNA]</scope>
    <source>
        <strain evidence="3 4">DSM 45162</strain>
    </source>
</reference>
<dbReference type="Proteomes" id="UP000292564">
    <property type="component" value="Unassembled WGS sequence"/>
</dbReference>
<comment type="caution">
    <text evidence="3">The sequence shown here is derived from an EMBL/GenBank/DDBJ whole genome shotgun (WGS) entry which is preliminary data.</text>
</comment>
<accession>A0A4Q7ZRA3</accession>
<dbReference type="EMBL" id="SHKY01000001">
    <property type="protein sequence ID" value="RZU52929.1"/>
    <property type="molecule type" value="Genomic_DNA"/>
</dbReference>
<evidence type="ECO:0000313" key="4">
    <source>
        <dbReference type="Proteomes" id="UP000292564"/>
    </source>
</evidence>